<accession>A0A8J4VCH9</accession>
<dbReference type="EMBL" id="JRKL02012023">
    <property type="protein sequence ID" value="KAF3945584.1"/>
    <property type="molecule type" value="Genomic_DNA"/>
</dbReference>
<keyword evidence="3" id="KW-1185">Reference proteome</keyword>
<evidence type="ECO:0000313" key="2">
    <source>
        <dbReference type="EMBL" id="KAF3945584.1"/>
    </source>
</evidence>
<feature type="transmembrane region" description="Helical" evidence="1">
    <location>
        <begin position="40"/>
        <end position="60"/>
    </location>
</feature>
<name>A0A8J4VCH9_9ROSI</name>
<comment type="caution">
    <text evidence="2">The sequence shown here is derived from an EMBL/GenBank/DDBJ whole genome shotgun (WGS) entry which is preliminary data.</text>
</comment>
<reference evidence="2" key="1">
    <citation type="submission" date="2020-03" db="EMBL/GenBank/DDBJ databases">
        <title>Castanea mollissima Vanexum genome sequencing.</title>
        <authorList>
            <person name="Staton M."/>
        </authorList>
    </citation>
    <scope>NUCLEOTIDE SEQUENCE</scope>
    <source>
        <tissue evidence="2">Leaf</tissue>
    </source>
</reference>
<dbReference type="OrthoDB" id="10544959at2759"/>
<evidence type="ECO:0000313" key="3">
    <source>
        <dbReference type="Proteomes" id="UP000737018"/>
    </source>
</evidence>
<organism evidence="2 3">
    <name type="scientific">Castanea mollissima</name>
    <name type="common">Chinese chestnut</name>
    <dbReference type="NCBI Taxonomy" id="60419"/>
    <lineage>
        <taxon>Eukaryota</taxon>
        <taxon>Viridiplantae</taxon>
        <taxon>Streptophyta</taxon>
        <taxon>Embryophyta</taxon>
        <taxon>Tracheophyta</taxon>
        <taxon>Spermatophyta</taxon>
        <taxon>Magnoliopsida</taxon>
        <taxon>eudicotyledons</taxon>
        <taxon>Gunneridae</taxon>
        <taxon>Pentapetalae</taxon>
        <taxon>rosids</taxon>
        <taxon>fabids</taxon>
        <taxon>Fagales</taxon>
        <taxon>Fagaceae</taxon>
        <taxon>Castanea</taxon>
    </lineage>
</organism>
<keyword evidence="1" id="KW-0472">Membrane</keyword>
<protein>
    <submittedName>
        <fullName evidence="2">Uncharacterized protein</fullName>
    </submittedName>
</protein>
<keyword evidence="1" id="KW-1133">Transmembrane helix</keyword>
<keyword evidence="1" id="KW-0812">Transmembrane</keyword>
<gene>
    <name evidence="2" type="ORF">CMV_028057</name>
</gene>
<dbReference type="AlphaFoldDB" id="A0A8J4VCH9"/>
<evidence type="ECO:0000256" key="1">
    <source>
        <dbReference type="SAM" id="Phobius"/>
    </source>
</evidence>
<sequence>MLCSSSNPVIVAFSLSLQTPPPAHHYQLSKCWGLPHHDTAIALTIIMFTFWFQWSLAVIFQTSNLVEKARTGEEGVSSSPLLYSSAEIFSTGTAVEIAVTDTRQFAKREGGEGKLMRFAGEVGVTESCGGCENEGSGVPGFSSHKKGTEATSLTGGFGTGLTEEASGFQSLLRIPGLTSQRKGTEGGCRSCFVFEFSIDSFSTILVLDLCPL</sequence>
<proteinExistence type="predicted"/>
<dbReference type="Proteomes" id="UP000737018">
    <property type="component" value="Unassembled WGS sequence"/>
</dbReference>